<evidence type="ECO:0000313" key="5">
    <source>
        <dbReference type="Proteomes" id="UP001301653"/>
    </source>
</evidence>
<dbReference type="PANTHER" id="PTHR43877">
    <property type="entry name" value="AMINOALKYLPHOSPHONATE N-ACETYLTRANSFERASE-RELATED-RELATED"/>
    <property type="match status" value="1"/>
</dbReference>
<organism evidence="4 5">
    <name type="scientific">Stenotrophomonas capsici</name>
    <dbReference type="NCBI Taxonomy" id="3110230"/>
    <lineage>
        <taxon>Bacteria</taxon>
        <taxon>Pseudomonadati</taxon>
        <taxon>Pseudomonadota</taxon>
        <taxon>Gammaproteobacteria</taxon>
        <taxon>Lysobacterales</taxon>
        <taxon>Lysobacteraceae</taxon>
        <taxon>Stenotrophomonas</taxon>
    </lineage>
</organism>
<dbReference type="EMBL" id="JAYFUH010000063">
    <property type="protein sequence ID" value="MEA5666931.1"/>
    <property type="molecule type" value="Genomic_DNA"/>
</dbReference>
<name>A0ABU5V0W1_9GAMM</name>
<dbReference type="PROSITE" id="PS51186">
    <property type="entry name" value="GNAT"/>
    <property type="match status" value="1"/>
</dbReference>
<dbReference type="InterPro" id="IPR050832">
    <property type="entry name" value="Bact_Acetyltransf"/>
</dbReference>
<feature type="domain" description="N-acetyltransferase" evidence="3">
    <location>
        <begin position="3"/>
        <end position="145"/>
    </location>
</feature>
<evidence type="ECO:0000259" key="3">
    <source>
        <dbReference type="PROSITE" id="PS51186"/>
    </source>
</evidence>
<dbReference type="CDD" id="cd04301">
    <property type="entry name" value="NAT_SF"/>
    <property type="match status" value="1"/>
</dbReference>
<sequence>MPACIRAPHPTDLPRLVALLAAAGLPVDDLSTGQIDFLVAMEDGQLLGVVGVEAAPPDGLLRSLAVAPGARGSGLGGRLLQAMEAHAAARGVRRLTLLTTTAAPFFQQRGYQPVPRADVAPAIQATAEFRSLCPASATCMHKHLAVD</sequence>
<dbReference type="NCBIfam" id="NF040501">
    <property type="entry name" value="resist_ArsN2"/>
    <property type="match status" value="1"/>
</dbReference>
<dbReference type="SUPFAM" id="SSF55729">
    <property type="entry name" value="Acyl-CoA N-acyltransferases (Nat)"/>
    <property type="match status" value="1"/>
</dbReference>
<comment type="caution">
    <text evidence="4">The sequence shown here is derived from an EMBL/GenBank/DDBJ whole genome shotgun (WGS) entry which is preliminary data.</text>
</comment>
<accession>A0ABU5V0W1</accession>
<dbReference type="PANTHER" id="PTHR43877:SF2">
    <property type="entry name" value="AMINOALKYLPHOSPHONATE N-ACETYLTRANSFERASE-RELATED"/>
    <property type="match status" value="1"/>
</dbReference>
<proteinExistence type="predicted"/>
<dbReference type="Gene3D" id="3.40.630.30">
    <property type="match status" value="1"/>
</dbReference>
<dbReference type="InterPro" id="IPR016181">
    <property type="entry name" value="Acyl_CoA_acyltransferase"/>
</dbReference>
<keyword evidence="5" id="KW-1185">Reference proteome</keyword>
<reference evidence="4 5" key="1">
    <citation type="submission" date="2023-12" db="EMBL/GenBank/DDBJ databases">
        <title>Stenotrophomonas guangdongensis sp. nov., isolated from wilted pepper plants (Capsicum annuum).</title>
        <authorList>
            <person name="Qiu M."/>
            <person name="Li Y."/>
            <person name="Liu Q."/>
            <person name="Zhang X."/>
            <person name="Huang Y."/>
            <person name="Guo R."/>
            <person name="Hu M."/>
            <person name="Zhou J."/>
            <person name="Zhou X."/>
        </authorList>
    </citation>
    <scope>NUCLEOTIDE SEQUENCE [LARGE SCALE GENOMIC DNA]</scope>
    <source>
        <strain evidence="4 5">MH1</strain>
    </source>
</reference>
<evidence type="ECO:0000256" key="1">
    <source>
        <dbReference type="ARBA" id="ARBA00022679"/>
    </source>
</evidence>
<keyword evidence="2" id="KW-0012">Acyltransferase</keyword>
<gene>
    <name evidence="4" type="primary">arsN2</name>
    <name evidence="4" type="ORF">VA603_05200</name>
</gene>
<dbReference type="RefSeq" id="WP_323438150.1">
    <property type="nucleotide sequence ID" value="NZ_JAYFUH010000063.1"/>
</dbReference>
<protein>
    <submittedName>
        <fullName evidence="4">Arsenic resistance N-acetyltransferase ArsN2</fullName>
    </submittedName>
</protein>
<dbReference type="InterPro" id="IPR000182">
    <property type="entry name" value="GNAT_dom"/>
</dbReference>
<dbReference type="Proteomes" id="UP001301653">
    <property type="component" value="Unassembled WGS sequence"/>
</dbReference>
<dbReference type="Pfam" id="PF13508">
    <property type="entry name" value="Acetyltransf_7"/>
    <property type="match status" value="1"/>
</dbReference>
<evidence type="ECO:0000256" key="2">
    <source>
        <dbReference type="ARBA" id="ARBA00023315"/>
    </source>
</evidence>
<evidence type="ECO:0000313" key="4">
    <source>
        <dbReference type="EMBL" id="MEA5666931.1"/>
    </source>
</evidence>
<keyword evidence="1" id="KW-0808">Transferase</keyword>